<evidence type="ECO:0000256" key="2">
    <source>
        <dbReference type="SAM" id="MobiDB-lite"/>
    </source>
</evidence>
<dbReference type="InterPro" id="IPR001024">
    <property type="entry name" value="PLAT/LH2_dom"/>
</dbReference>
<sequence>MITTKADRLLRSLIDAGLSLTDFTILAIKVIRIQRDFKTDNDSRRERDRLRQQDKLREQYQFEEQLKEDEQRRLKGLAKLRELGYVTGDDAYEIGNNKTIDSLDQNPTNNTGNKDNKTRPNQLLSYSKEMNDMTQKQRSCCLTFNIDYDLRLNQKTLESACRRAKRNIYELRADRFNRPEYRSVLSVETVTLHNKLKEITREINRIFLDENFQQDKRHLQELSTYINQFEGDIDLLMCQMQYEPKVKETILFSPVTTDILDRMNLILYSVRTLANKISTGDYLNEQNENNNDDINNLSNIPTKVSYIIKIKTNNEKSSSLSDETNVTIRLYGTYNKSSDIHLTESTHKAKWQSGQIDLFSIQLNYLGDIYAVEIWHNSDYSSWKVDWIEIIDDAANIYRFPLNRLLDKYSDEKKTRFIIQRDIGPVNRLPTKPLQENKPYKQLGFSTYKVQVKTGKQPNKVTDSSIFIELKGENGNFIDNLCSANSAFNSSVFEPDQLDTFYLIWPYLAKLNSLHLFVQSDGTQPSWFCEYINVEDSQTGDRYKFIINQLFDGANTDDPNAKQQLTVYPENTNQKDSKDQNDKPSYLLKLKTGDKSLSDTSTSSSLINIILKGDKGKSEPYMLKSSDNKRKLFQNNQTDEFLLPSKYYVGPIKTLQISANGEIEPWFIETIIIRDIAHGQNYIFPIYKWINTQDKTNTLTLQPINEQKPDYIVYTRTLASELLGPDRSIKLLLRGKNGKHDIELNNPITMYNTFQPGRKDEYYIENMKSLGDLQSIEIDITHPNIKKLGLDYIEIKDISTNNSYRFNINHMLDSKTPKMTAKAELISRPIKNSSSSKISRSQLSLPNTTNKINFDQLTTNPPQGAKRPNNDDYKRLIKTDNSNLINTNGNIELQMYENNDTLQKIHPNKRNTSSKNLSEKINQNNLSLDISNTENLKSTTSFNDEKIKNQWSISTVENAKEDSQNVSGISLNKNDYSENSKSISEYDNSEKDIFKITIKTIDKQFRDKNTKLQIELIDENKQSEIMIFNQTNNNIELLQKDKIDTFTIDTTKDLGKLKNIKLSLIGSKLQKDFYQPEFIEIFHPKSNNTYRIKYTKDDFLNSDKNRLELLKSIKLLSNTNIRETTLIPNKKLIDAVYSKHDDEDLSLLNNITTSSHSKENNSLSERLTNSSSRQIRPGDRVKNNSKRQLIDPRSKSSLYEANWYRRSIETNKDHRNDVKQMQLTKDKRISQTKFDQRQAHIIKNRSR</sequence>
<dbReference type="Pfam" id="PF01477">
    <property type="entry name" value="PLAT"/>
    <property type="match status" value="4"/>
</dbReference>
<evidence type="ECO:0000256" key="1">
    <source>
        <dbReference type="PROSITE-ProRule" id="PRU00152"/>
    </source>
</evidence>
<name>A0A814DEQ1_9BILA</name>
<feature type="domain" description="PLAT" evidence="3">
    <location>
        <begin position="584"/>
        <end position="704"/>
    </location>
</feature>
<dbReference type="EMBL" id="CAJNOM010000061">
    <property type="protein sequence ID" value="CAF0953334.1"/>
    <property type="molecule type" value="Genomic_DNA"/>
</dbReference>
<dbReference type="PANTHER" id="PTHR45901">
    <property type="entry name" value="PROTEIN CBG12474"/>
    <property type="match status" value="1"/>
</dbReference>
<dbReference type="PANTHER" id="PTHR45901:SF3">
    <property type="entry name" value="LIPOXYGENASE HOMOLOGY DOMAIN-CONTAINING PROTEIN 1"/>
    <property type="match status" value="1"/>
</dbReference>
<comment type="caution">
    <text evidence="4">The sequence shown here is derived from an EMBL/GenBank/DDBJ whole genome shotgun (WGS) entry which is preliminary data.</text>
</comment>
<feature type="region of interest" description="Disordered" evidence="2">
    <location>
        <begin position="96"/>
        <end position="120"/>
    </location>
</feature>
<keyword evidence="5" id="KW-1185">Reference proteome</keyword>
<dbReference type="Proteomes" id="UP000663832">
    <property type="component" value="Unassembled WGS sequence"/>
</dbReference>
<protein>
    <recommendedName>
        <fullName evidence="3">PLAT domain-containing protein</fullName>
    </recommendedName>
</protein>
<feature type="domain" description="PLAT" evidence="3">
    <location>
        <begin position="304"/>
        <end position="420"/>
    </location>
</feature>
<evidence type="ECO:0000259" key="3">
    <source>
        <dbReference type="PROSITE" id="PS50095"/>
    </source>
</evidence>
<gene>
    <name evidence="4" type="ORF">QVE165_LOCUS12345</name>
</gene>
<evidence type="ECO:0000313" key="4">
    <source>
        <dbReference type="EMBL" id="CAF0953334.1"/>
    </source>
</evidence>
<dbReference type="SUPFAM" id="SSF49723">
    <property type="entry name" value="Lipase/lipooxygenase domain (PLAT/LH2 domain)"/>
    <property type="match status" value="5"/>
</dbReference>
<dbReference type="AlphaFoldDB" id="A0A814DEQ1"/>
<comment type="caution">
    <text evidence="1">Lacks conserved residue(s) required for the propagation of feature annotation.</text>
</comment>
<feature type="compositionally biased region" description="Low complexity" evidence="2">
    <location>
        <begin position="831"/>
        <end position="846"/>
    </location>
</feature>
<feature type="region of interest" description="Disordered" evidence="2">
    <location>
        <begin position="1154"/>
        <end position="1188"/>
    </location>
</feature>
<feature type="compositionally biased region" description="Polar residues" evidence="2">
    <location>
        <begin position="1154"/>
        <end position="1174"/>
    </location>
</feature>
<dbReference type="PROSITE" id="PS50095">
    <property type="entry name" value="PLAT"/>
    <property type="match status" value="5"/>
</dbReference>
<accession>A0A814DEQ1</accession>
<dbReference type="InterPro" id="IPR036392">
    <property type="entry name" value="PLAT/LH2_dom_sf"/>
</dbReference>
<feature type="domain" description="PLAT" evidence="3">
    <location>
        <begin position="992"/>
        <end position="1114"/>
    </location>
</feature>
<feature type="domain" description="PLAT" evidence="3">
    <location>
        <begin position="709"/>
        <end position="826"/>
    </location>
</feature>
<reference evidence="4" key="1">
    <citation type="submission" date="2021-02" db="EMBL/GenBank/DDBJ databases">
        <authorList>
            <person name="Nowell W R."/>
        </authorList>
    </citation>
    <scope>NUCLEOTIDE SEQUENCE</scope>
</reference>
<dbReference type="Gene3D" id="2.60.60.20">
    <property type="entry name" value="PLAT/LH2 domain"/>
    <property type="match status" value="5"/>
</dbReference>
<feature type="region of interest" description="Disordered" evidence="2">
    <location>
        <begin position="831"/>
        <end position="872"/>
    </location>
</feature>
<feature type="domain" description="PLAT" evidence="3">
    <location>
        <begin position="446"/>
        <end position="565"/>
    </location>
</feature>
<dbReference type="InterPro" id="IPR052970">
    <property type="entry name" value="Inner_ear_hair_cell_LOXHD"/>
</dbReference>
<feature type="compositionally biased region" description="Polar residues" evidence="2">
    <location>
        <begin position="847"/>
        <end position="862"/>
    </location>
</feature>
<organism evidence="4 5">
    <name type="scientific">Adineta steineri</name>
    <dbReference type="NCBI Taxonomy" id="433720"/>
    <lineage>
        <taxon>Eukaryota</taxon>
        <taxon>Metazoa</taxon>
        <taxon>Spiralia</taxon>
        <taxon>Gnathifera</taxon>
        <taxon>Rotifera</taxon>
        <taxon>Eurotatoria</taxon>
        <taxon>Bdelloidea</taxon>
        <taxon>Adinetida</taxon>
        <taxon>Adinetidae</taxon>
        <taxon>Adineta</taxon>
    </lineage>
</organism>
<proteinExistence type="predicted"/>
<dbReference type="OrthoDB" id="9999201at2759"/>
<feature type="compositionally biased region" description="Basic and acidic residues" evidence="2">
    <location>
        <begin position="1176"/>
        <end position="1188"/>
    </location>
</feature>
<evidence type="ECO:0000313" key="5">
    <source>
        <dbReference type="Proteomes" id="UP000663832"/>
    </source>
</evidence>